<dbReference type="InterPro" id="IPR032870">
    <property type="entry name" value="ALKBH7-like"/>
</dbReference>
<keyword evidence="2" id="KW-0223">Dioxygenase</keyword>
<keyword evidence="3" id="KW-1185">Reference proteome</keyword>
<sequence>MSHVDAPAIFGPTVTSLSLLSPCLIKFKSKTNEETYDVLLPPRSLMVMEGESRYGFAHEISKDAVEFIGDEQIERGRRVSLTFRNIVAS</sequence>
<dbReference type="AlphaFoldDB" id="A0AAD5S516"/>
<dbReference type="Pfam" id="PF13532">
    <property type="entry name" value="2OG-FeII_Oxy_2"/>
    <property type="match status" value="1"/>
</dbReference>
<proteinExistence type="predicted"/>
<gene>
    <name evidence="2" type="primary">ALKBH7</name>
    <name evidence="2" type="ORF">HK097_002768</name>
</gene>
<name>A0AAD5S516_9FUNG</name>
<evidence type="ECO:0000259" key="1">
    <source>
        <dbReference type="Pfam" id="PF13532"/>
    </source>
</evidence>
<dbReference type="GO" id="GO:0051213">
    <property type="term" value="F:dioxygenase activity"/>
    <property type="evidence" value="ECO:0007669"/>
    <property type="project" value="UniProtKB-KW"/>
</dbReference>
<dbReference type="Proteomes" id="UP001212841">
    <property type="component" value="Unassembled WGS sequence"/>
</dbReference>
<protein>
    <submittedName>
        <fullName evidence="2">Alpha-ketoglutarate-dependent dioxygenase alkB 7, mitochondrial</fullName>
    </submittedName>
</protein>
<dbReference type="SUPFAM" id="SSF51197">
    <property type="entry name" value="Clavaminate synthase-like"/>
    <property type="match status" value="1"/>
</dbReference>
<dbReference type="GO" id="GO:0005759">
    <property type="term" value="C:mitochondrial matrix"/>
    <property type="evidence" value="ECO:0007669"/>
    <property type="project" value="TreeGrafter"/>
</dbReference>
<reference evidence="2" key="1">
    <citation type="submission" date="2020-05" db="EMBL/GenBank/DDBJ databases">
        <title>Phylogenomic resolution of chytrid fungi.</title>
        <authorList>
            <person name="Stajich J.E."/>
            <person name="Amses K."/>
            <person name="Simmons R."/>
            <person name="Seto K."/>
            <person name="Myers J."/>
            <person name="Bonds A."/>
            <person name="Quandt C.A."/>
            <person name="Barry K."/>
            <person name="Liu P."/>
            <person name="Grigoriev I."/>
            <person name="Longcore J.E."/>
            <person name="James T.Y."/>
        </authorList>
    </citation>
    <scope>NUCLEOTIDE SEQUENCE</scope>
    <source>
        <strain evidence="2">JEL0318</strain>
    </source>
</reference>
<feature type="domain" description="Alpha-ketoglutarate-dependent dioxygenase AlkB-like" evidence="1">
    <location>
        <begin position="2"/>
        <end position="84"/>
    </location>
</feature>
<dbReference type="PANTHER" id="PTHR21052:SF0">
    <property type="entry name" value="ALPHA-KETOGLUTARATE-DEPENDENT DIOXYGENASE ALKB HOMOLOG 7, MITOCHONDRIAL"/>
    <property type="match status" value="1"/>
</dbReference>
<dbReference type="GO" id="GO:0006974">
    <property type="term" value="P:DNA damage response"/>
    <property type="evidence" value="ECO:0007669"/>
    <property type="project" value="InterPro"/>
</dbReference>
<dbReference type="InterPro" id="IPR037151">
    <property type="entry name" value="AlkB-like_sf"/>
</dbReference>
<accession>A0AAD5S516</accession>
<dbReference type="EMBL" id="JADGJD010001615">
    <property type="protein sequence ID" value="KAJ3039687.1"/>
    <property type="molecule type" value="Genomic_DNA"/>
</dbReference>
<comment type="caution">
    <text evidence="2">The sequence shown here is derived from an EMBL/GenBank/DDBJ whole genome shotgun (WGS) entry which is preliminary data.</text>
</comment>
<dbReference type="Gene3D" id="2.60.120.590">
    <property type="entry name" value="Alpha-ketoglutarate-dependent dioxygenase AlkB-like"/>
    <property type="match status" value="1"/>
</dbReference>
<keyword evidence="2" id="KW-0560">Oxidoreductase</keyword>
<evidence type="ECO:0000313" key="2">
    <source>
        <dbReference type="EMBL" id="KAJ3039687.1"/>
    </source>
</evidence>
<evidence type="ECO:0000313" key="3">
    <source>
        <dbReference type="Proteomes" id="UP001212841"/>
    </source>
</evidence>
<organism evidence="2 3">
    <name type="scientific">Rhizophlyctis rosea</name>
    <dbReference type="NCBI Taxonomy" id="64517"/>
    <lineage>
        <taxon>Eukaryota</taxon>
        <taxon>Fungi</taxon>
        <taxon>Fungi incertae sedis</taxon>
        <taxon>Chytridiomycota</taxon>
        <taxon>Chytridiomycota incertae sedis</taxon>
        <taxon>Chytridiomycetes</taxon>
        <taxon>Rhizophlyctidales</taxon>
        <taxon>Rhizophlyctidaceae</taxon>
        <taxon>Rhizophlyctis</taxon>
    </lineage>
</organism>
<dbReference type="InterPro" id="IPR027450">
    <property type="entry name" value="AlkB-like"/>
</dbReference>
<dbReference type="PANTHER" id="PTHR21052">
    <property type="entry name" value="SPERMATOGENESIS ASSOCIATED 11-RELATED"/>
    <property type="match status" value="1"/>
</dbReference>
<dbReference type="GO" id="GO:0006631">
    <property type="term" value="P:fatty acid metabolic process"/>
    <property type="evidence" value="ECO:0007669"/>
    <property type="project" value="TreeGrafter"/>
</dbReference>